<sequence>MEETYAVHQIALSKQTIRTKHYRLRSCSTPRVDKLRVDAGPIHTTPSSGSLLTLYGVSIHDEERAVFHKQEDTKDIEELVAKKKRNRFLDKKMGLVKDAMTMAGGRITVTTQDFKDAYSPCRQSHKAEKYQSLSKQGDWVHYVLEPFYENRIPRVLVTDAGRVVGYRNLDRKILYKINAASNSYSSLIRLDENCLALEEKALKELMPQASHTFSRKLVKALEGEIAEFVGDTYGMVTSTGYTANVAAMIAITGPRTIWLLDSDSHNSMITSARAAGALRLVKFENNNFEDLEDKLRMVQYDCDEIIVGIEGLYSMSGYYPNLHELAKLKQKYNFTVFCDECHSFLTLGREGRGILEHSRYLGGYMEDIVDIRTSGLAKSAGALGGYIGVKTAKHDKLIRGWLNEMVEEGTEPVPLCSVIQTLYWMRCIKLLPPTLKRLHHMSNFVRQQLKLAGFKVFGHVDSPIVAIHVGYAALAAEMTYLASQKGLTLLPVVPPAVPKPRIRLCLSAALTDEDITNIVRVVVECGLQTKLIAKTTYSPLVYQFSDLAIPISEQRIIKTKAYNKTMWDLEDTETTSGEQARRRLEYDGSKVAEAGRQALHTYGVGSGSARLLNGTFAPHINLEETLGSIFGGMHAILFNDTRIALMSTVNALSRPLNGFRQHVVYTPADAPKAITEGLNSARRDASVHHMQYDTIVGLIDQVKDTLRENRSTAFTVLLQHAQLGNPQHTAEAFEDFVLSISKEAQKYHSKVTVFLDNRDGITFQGDRGLGVANHVSLKELSQKSKVHLVVFGSFHKPLQLPGAFVITNKHLAAELRFTSPGYLFTTSAPPMLSAMAANALGQKYVT</sequence>
<gene>
    <name evidence="4" type="ORF">NA57DRAFT_81700</name>
</gene>
<dbReference type="GO" id="GO:0016740">
    <property type="term" value="F:transferase activity"/>
    <property type="evidence" value="ECO:0007669"/>
    <property type="project" value="UniProtKB-KW"/>
</dbReference>
<dbReference type="GO" id="GO:0030170">
    <property type="term" value="F:pyridoxal phosphate binding"/>
    <property type="evidence" value="ECO:0007669"/>
    <property type="project" value="InterPro"/>
</dbReference>
<protein>
    <submittedName>
        <fullName evidence="4">PLP-dependent transferase</fullName>
    </submittedName>
</protein>
<comment type="cofactor">
    <cofactor evidence="1">
        <name>pyridoxal 5'-phosphate</name>
        <dbReference type="ChEBI" id="CHEBI:597326"/>
    </cofactor>
</comment>
<dbReference type="SUPFAM" id="SSF53383">
    <property type="entry name" value="PLP-dependent transferases"/>
    <property type="match status" value="2"/>
</dbReference>
<feature type="domain" description="Aminotransferase class I/classII large" evidence="3">
    <location>
        <begin position="180"/>
        <end position="521"/>
    </location>
</feature>
<keyword evidence="2 4" id="KW-0808">Transferase</keyword>
<dbReference type="InterPro" id="IPR015424">
    <property type="entry name" value="PyrdxlP-dep_Trfase"/>
</dbReference>
<evidence type="ECO:0000313" key="4">
    <source>
        <dbReference type="EMBL" id="KAF2093019.1"/>
    </source>
</evidence>
<dbReference type="Proteomes" id="UP000799772">
    <property type="component" value="Unassembled WGS sequence"/>
</dbReference>
<dbReference type="InterPro" id="IPR015422">
    <property type="entry name" value="PyrdxlP-dep_Trfase_small"/>
</dbReference>
<evidence type="ECO:0000256" key="2">
    <source>
        <dbReference type="ARBA" id="ARBA00022679"/>
    </source>
</evidence>
<proteinExistence type="predicted"/>
<dbReference type="PANTHER" id="PTHR13693">
    <property type="entry name" value="CLASS II AMINOTRANSFERASE/8-AMINO-7-OXONONANOATE SYNTHASE"/>
    <property type="match status" value="1"/>
</dbReference>
<comment type="caution">
    <text evidence="4">The sequence shown here is derived from an EMBL/GenBank/DDBJ whole genome shotgun (WGS) entry which is preliminary data.</text>
</comment>
<dbReference type="OrthoDB" id="2382073at2759"/>
<evidence type="ECO:0000259" key="3">
    <source>
        <dbReference type="Pfam" id="PF00155"/>
    </source>
</evidence>
<name>A0A9P4I5X7_9PEZI</name>
<dbReference type="InterPro" id="IPR050087">
    <property type="entry name" value="AON_synthase_class-II"/>
</dbReference>
<dbReference type="AlphaFoldDB" id="A0A9P4I5X7"/>
<dbReference type="Gene3D" id="3.90.1150.10">
    <property type="entry name" value="Aspartate Aminotransferase, domain 1"/>
    <property type="match status" value="1"/>
</dbReference>
<dbReference type="InterPro" id="IPR004839">
    <property type="entry name" value="Aminotransferase_I/II_large"/>
</dbReference>
<evidence type="ECO:0000313" key="5">
    <source>
        <dbReference type="Proteomes" id="UP000799772"/>
    </source>
</evidence>
<evidence type="ECO:0000256" key="1">
    <source>
        <dbReference type="ARBA" id="ARBA00001933"/>
    </source>
</evidence>
<reference evidence="4" key="1">
    <citation type="journal article" date="2020" name="Stud. Mycol.">
        <title>101 Dothideomycetes genomes: a test case for predicting lifestyles and emergence of pathogens.</title>
        <authorList>
            <person name="Haridas S."/>
            <person name="Albert R."/>
            <person name="Binder M."/>
            <person name="Bloem J."/>
            <person name="Labutti K."/>
            <person name="Salamov A."/>
            <person name="Andreopoulos B."/>
            <person name="Baker S."/>
            <person name="Barry K."/>
            <person name="Bills G."/>
            <person name="Bluhm B."/>
            <person name="Cannon C."/>
            <person name="Castanera R."/>
            <person name="Culley D."/>
            <person name="Daum C."/>
            <person name="Ezra D."/>
            <person name="Gonzalez J."/>
            <person name="Henrissat B."/>
            <person name="Kuo A."/>
            <person name="Liang C."/>
            <person name="Lipzen A."/>
            <person name="Lutzoni F."/>
            <person name="Magnuson J."/>
            <person name="Mondo S."/>
            <person name="Nolan M."/>
            <person name="Ohm R."/>
            <person name="Pangilinan J."/>
            <person name="Park H.-J."/>
            <person name="Ramirez L."/>
            <person name="Alfaro M."/>
            <person name="Sun H."/>
            <person name="Tritt A."/>
            <person name="Yoshinaga Y."/>
            <person name="Zwiers L.-H."/>
            <person name="Turgeon B."/>
            <person name="Goodwin S."/>
            <person name="Spatafora J."/>
            <person name="Crous P."/>
            <person name="Grigoriev I."/>
        </authorList>
    </citation>
    <scope>NUCLEOTIDE SEQUENCE</scope>
    <source>
        <strain evidence="4">CBS 133067</strain>
    </source>
</reference>
<dbReference type="EMBL" id="ML978140">
    <property type="protein sequence ID" value="KAF2093019.1"/>
    <property type="molecule type" value="Genomic_DNA"/>
</dbReference>
<keyword evidence="5" id="KW-1185">Reference proteome</keyword>
<dbReference type="PANTHER" id="PTHR13693:SF3">
    <property type="entry name" value="LD36009P"/>
    <property type="match status" value="1"/>
</dbReference>
<dbReference type="Pfam" id="PF00155">
    <property type="entry name" value="Aminotran_1_2"/>
    <property type="match status" value="1"/>
</dbReference>
<dbReference type="Gene3D" id="3.40.640.10">
    <property type="entry name" value="Type I PLP-dependent aspartate aminotransferase-like (Major domain)"/>
    <property type="match status" value="2"/>
</dbReference>
<organism evidence="4 5">
    <name type="scientific">Rhizodiscina lignyota</name>
    <dbReference type="NCBI Taxonomy" id="1504668"/>
    <lineage>
        <taxon>Eukaryota</taxon>
        <taxon>Fungi</taxon>
        <taxon>Dikarya</taxon>
        <taxon>Ascomycota</taxon>
        <taxon>Pezizomycotina</taxon>
        <taxon>Dothideomycetes</taxon>
        <taxon>Pleosporomycetidae</taxon>
        <taxon>Aulographales</taxon>
        <taxon>Rhizodiscinaceae</taxon>
        <taxon>Rhizodiscina</taxon>
    </lineage>
</organism>
<dbReference type="InterPro" id="IPR015421">
    <property type="entry name" value="PyrdxlP-dep_Trfase_major"/>
</dbReference>
<accession>A0A9P4I5X7</accession>